<reference evidence="1 2" key="1">
    <citation type="submission" date="2024-02" db="EMBL/GenBank/DDBJ databases">
        <title>A nitrogen-fixing paenibacillus bacterium.</title>
        <authorList>
            <person name="Zhang W.L."/>
            <person name="Chen S.F."/>
        </authorList>
    </citation>
    <scope>NUCLEOTIDE SEQUENCE [LARGE SCALE GENOMIC DNA]</scope>
    <source>
        <strain evidence="1 2">M1</strain>
    </source>
</reference>
<sequence>MRLFDIQKPYHAIYSLGDLCTVSIQLERNGLRPYAGPLDWMASYSLPDVIRLLGNRFAGFMDYDHLVVEKQVSDKLYLVKETYYNVYSNHDFFTHNNTSQHLAAYPEVKAKYDRRVQRFLEKAQTSPSNLFIRTGGTFAELEALRGVLAQLVAHSFDILLVNHTSVQGIVEEACPVENCCSIQLPDGEVLRGNDHLWEKVLSGIRLVEEA</sequence>
<dbReference type="EMBL" id="JAZHPZ010000011">
    <property type="protein sequence ID" value="MEF2967950.1"/>
    <property type="molecule type" value="Genomic_DNA"/>
</dbReference>
<dbReference type="InterPro" id="IPR014903">
    <property type="entry name" value="DUF1796"/>
</dbReference>
<proteinExistence type="predicted"/>
<accession>A0ABU7VWU5</accession>
<gene>
    <name evidence="1" type="ORF">V3851_19140</name>
</gene>
<dbReference type="Proteomes" id="UP001306950">
    <property type="component" value="Unassembled WGS sequence"/>
</dbReference>
<organism evidence="1 2">
    <name type="scientific">Paenibacillus haidiansis</name>
    <dbReference type="NCBI Taxonomy" id="1574488"/>
    <lineage>
        <taxon>Bacteria</taxon>
        <taxon>Bacillati</taxon>
        <taxon>Bacillota</taxon>
        <taxon>Bacilli</taxon>
        <taxon>Bacillales</taxon>
        <taxon>Paenibacillaceae</taxon>
        <taxon>Paenibacillus</taxon>
    </lineage>
</organism>
<protein>
    <submittedName>
        <fullName evidence="1">DUF1796 family putative cysteine peptidase</fullName>
    </submittedName>
</protein>
<dbReference type="Pfam" id="PF08795">
    <property type="entry name" value="DUF1796"/>
    <property type="match status" value="1"/>
</dbReference>
<comment type="caution">
    <text evidence="1">The sequence shown here is derived from an EMBL/GenBank/DDBJ whole genome shotgun (WGS) entry which is preliminary data.</text>
</comment>
<keyword evidence="2" id="KW-1185">Reference proteome</keyword>
<name>A0ABU7VWU5_9BACL</name>
<evidence type="ECO:0000313" key="1">
    <source>
        <dbReference type="EMBL" id="MEF2967950.1"/>
    </source>
</evidence>
<evidence type="ECO:0000313" key="2">
    <source>
        <dbReference type="Proteomes" id="UP001306950"/>
    </source>
</evidence>
<dbReference type="RefSeq" id="WP_331848162.1">
    <property type="nucleotide sequence ID" value="NZ_JAZHPZ010000011.1"/>
</dbReference>